<dbReference type="Proteomes" id="UP000284841">
    <property type="component" value="Unassembled WGS sequence"/>
</dbReference>
<dbReference type="EMBL" id="QRMS01000004">
    <property type="protein sequence ID" value="RHJ85815.1"/>
    <property type="molecule type" value="Genomic_DNA"/>
</dbReference>
<keyword evidence="3" id="KW-0645">Protease</keyword>
<dbReference type="Pfam" id="PF05649">
    <property type="entry name" value="Peptidase_M13_N"/>
    <property type="match status" value="1"/>
</dbReference>
<dbReference type="InterPro" id="IPR018497">
    <property type="entry name" value="Peptidase_M13_C"/>
</dbReference>
<feature type="signal peptide" evidence="8">
    <location>
        <begin position="1"/>
        <end position="26"/>
    </location>
</feature>
<keyword evidence="6" id="KW-0862">Zinc</keyword>
<dbReference type="Gene3D" id="3.40.390.10">
    <property type="entry name" value="Collagenase (Catalytic Domain)"/>
    <property type="match status" value="1"/>
</dbReference>
<gene>
    <name evidence="11" type="ORF">DW099_13285</name>
</gene>
<dbReference type="PROSITE" id="PS51885">
    <property type="entry name" value="NEPRILYSIN"/>
    <property type="match status" value="1"/>
</dbReference>
<dbReference type="RefSeq" id="WP_118336010.1">
    <property type="nucleotide sequence ID" value="NZ_AP025567.1"/>
</dbReference>
<keyword evidence="5" id="KW-0378">Hydrolase</keyword>
<feature type="domain" description="Peptidase M13 C-terminal" evidence="9">
    <location>
        <begin position="593"/>
        <end position="782"/>
    </location>
</feature>
<dbReference type="InterPro" id="IPR000718">
    <property type="entry name" value="Peptidase_M13"/>
</dbReference>
<reference evidence="11 12" key="1">
    <citation type="submission" date="2018-08" db="EMBL/GenBank/DDBJ databases">
        <title>A genome reference for cultivated species of the human gut microbiota.</title>
        <authorList>
            <person name="Zou Y."/>
            <person name="Xue W."/>
            <person name="Luo G."/>
        </authorList>
    </citation>
    <scope>NUCLEOTIDE SEQUENCE [LARGE SCALE GENOMIC DNA]</scope>
    <source>
        <strain evidence="11 12">AM07-24</strain>
    </source>
</reference>
<dbReference type="InterPro" id="IPR042089">
    <property type="entry name" value="Peptidase_M13_dom_2"/>
</dbReference>
<comment type="similarity">
    <text evidence="2">Belongs to the peptidase M13 family.</text>
</comment>
<dbReference type="InterPro" id="IPR024079">
    <property type="entry name" value="MetalloPept_cat_dom_sf"/>
</dbReference>
<evidence type="ECO:0000256" key="8">
    <source>
        <dbReference type="SAM" id="SignalP"/>
    </source>
</evidence>
<evidence type="ECO:0000256" key="5">
    <source>
        <dbReference type="ARBA" id="ARBA00022801"/>
    </source>
</evidence>
<dbReference type="PRINTS" id="PR00786">
    <property type="entry name" value="NEPRILYSIN"/>
</dbReference>
<dbReference type="GO" id="GO:0046872">
    <property type="term" value="F:metal ion binding"/>
    <property type="evidence" value="ECO:0007669"/>
    <property type="project" value="UniProtKB-KW"/>
</dbReference>
<dbReference type="GO" id="GO:0004222">
    <property type="term" value="F:metalloendopeptidase activity"/>
    <property type="evidence" value="ECO:0007669"/>
    <property type="project" value="InterPro"/>
</dbReference>
<evidence type="ECO:0000256" key="7">
    <source>
        <dbReference type="ARBA" id="ARBA00023049"/>
    </source>
</evidence>
<keyword evidence="12" id="KW-1185">Reference proteome</keyword>
<evidence type="ECO:0000256" key="2">
    <source>
        <dbReference type="ARBA" id="ARBA00007357"/>
    </source>
</evidence>
<evidence type="ECO:0000256" key="4">
    <source>
        <dbReference type="ARBA" id="ARBA00022723"/>
    </source>
</evidence>
<keyword evidence="7" id="KW-0482">Metalloprotease</keyword>
<evidence type="ECO:0000256" key="6">
    <source>
        <dbReference type="ARBA" id="ARBA00022833"/>
    </source>
</evidence>
<comment type="cofactor">
    <cofactor evidence="1">
        <name>Zn(2+)</name>
        <dbReference type="ChEBI" id="CHEBI:29105"/>
    </cofactor>
</comment>
<dbReference type="InterPro" id="IPR008753">
    <property type="entry name" value="Peptidase_M13_N"/>
</dbReference>
<proteinExistence type="inferred from homology"/>
<organism evidence="11 12">
    <name type="scientific">Emergencia timonensis</name>
    <dbReference type="NCBI Taxonomy" id="1776384"/>
    <lineage>
        <taxon>Bacteria</taxon>
        <taxon>Bacillati</taxon>
        <taxon>Bacillota</taxon>
        <taxon>Clostridia</taxon>
        <taxon>Peptostreptococcales</taxon>
        <taxon>Anaerovoracaceae</taxon>
        <taxon>Emergencia</taxon>
    </lineage>
</organism>
<dbReference type="SUPFAM" id="SSF55486">
    <property type="entry name" value="Metalloproteases ('zincins'), catalytic domain"/>
    <property type="match status" value="1"/>
</dbReference>
<evidence type="ECO:0000313" key="12">
    <source>
        <dbReference type="Proteomes" id="UP000284841"/>
    </source>
</evidence>
<feature type="domain" description="Peptidase M13 N-terminal" evidence="10">
    <location>
        <begin position="162"/>
        <end position="540"/>
    </location>
</feature>
<protein>
    <submittedName>
        <fullName evidence="11">M13 family peptidase</fullName>
    </submittedName>
</protein>
<accession>A0A415DY83</accession>
<dbReference type="Pfam" id="PF01431">
    <property type="entry name" value="Peptidase_M13"/>
    <property type="match status" value="1"/>
</dbReference>
<dbReference type="GO" id="GO:0005886">
    <property type="term" value="C:plasma membrane"/>
    <property type="evidence" value="ECO:0007669"/>
    <property type="project" value="TreeGrafter"/>
</dbReference>
<dbReference type="OrthoDB" id="9775677at2"/>
<evidence type="ECO:0000313" key="11">
    <source>
        <dbReference type="EMBL" id="RHJ85815.1"/>
    </source>
</evidence>
<evidence type="ECO:0000259" key="10">
    <source>
        <dbReference type="Pfam" id="PF05649"/>
    </source>
</evidence>
<keyword evidence="4" id="KW-0479">Metal-binding</keyword>
<dbReference type="AlphaFoldDB" id="A0A415DY83"/>
<name>A0A415DY83_9FIRM</name>
<dbReference type="PANTHER" id="PTHR11733:SF167">
    <property type="entry name" value="FI17812P1-RELATED"/>
    <property type="match status" value="1"/>
</dbReference>
<dbReference type="STRING" id="1776384.GCA_900086585_02101"/>
<dbReference type="Gene3D" id="1.10.1380.10">
    <property type="entry name" value="Neutral endopeptidase , domain2"/>
    <property type="match status" value="1"/>
</dbReference>
<dbReference type="GO" id="GO:0016485">
    <property type="term" value="P:protein processing"/>
    <property type="evidence" value="ECO:0007669"/>
    <property type="project" value="TreeGrafter"/>
</dbReference>
<evidence type="ECO:0000256" key="1">
    <source>
        <dbReference type="ARBA" id="ARBA00001947"/>
    </source>
</evidence>
<evidence type="ECO:0000256" key="3">
    <source>
        <dbReference type="ARBA" id="ARBA00022670"/>
    </source>
</evidence>
<keyword evidence="8" id="KW-0732">Signal</keyword>
<comment type="caution">
    <text evidence="11">The sequence shown here is derived from an EMBL/GenBank/DDBJ whole genome shotgun (WGS) entry which is preliminary data.</text>
</comment>
<feature type="chain" id="PRO_5038777334" evidence="8">
    <location>
        <begin position="27"/>
        <end position="787"/>
    </location>
</feature>
<sequence length="787" mass="88368">MKRKSAIKALTLLLSAILILSSTVNVMGAAASKTANNSIKAGKAATYLLKAADDYNKKISRKDLLKGMKAKNKLTRIQGIIMVSRAFGTLPKPKGNNLRLSDKNVKFTDVPKSGKAAVRNLIRGGILVNTKSGKLRPKTLMSEQELKTLVRRIYTLYGTNLKDDFYASVNKNALDHKKIPPGETEGGGTADLNQKVNQQVQELIMEIVNGSGYQKGSMEQRIKDFYNSAVNVERRNALGAKPLKKYLEAIDRAENLQELTQSQILSVREINSGGLFSVMYMTDYRDTQNMIMMVGSLFEPSMSKEAYEDLQNKERKAYVKLNTTLLKLSGETAKTAKKQIDELLALEKQALKYIPKDSDYADTSKMNEIVSIAELQKLMPEIDVKGLIEAGGNKIPAEINIQSPRLFKGIAKLLQKKENLNALKTVLKLNILTENYLNLSDAFRAAFNEYNQQIMGEEPDDSSAEEVAGALVTDALGDDIDRLYVEKFFSKEAKEDLEKLVKQFIEVYKERIEKLDWMSETTKKKAVEKLDGMKFIIGYPDRWSNRLEQLTITDDYFENQVSVSKLASKRFREMAEGKIDTAGEIGMPLTMVNAYYDQYTNTMAFPAAILQAPNYDVNASLEENLGGIGTVFAHEISHAFDNTGAKYDKDGLEVNWWTKEDYAAFQKLCDQTVEFYNGYESAPGIKISGKRTLGENIADIGAVACALEVLKKTDNPDYDKFFVSYAQSWLKVTTRAYLKGLQQADEHSPSNLRVNRVLSNFDEFYQTYKIKAGDGMYVPKGQRIKIW</sequence>
<dbReference type="CDD" id="cd08662">
    <property type="entry name" value="M13"/>
    <property type="match status" value="1"/>
</dbReference>
<dbReference type="PANTHER" id="PTHR11733">
    <property type="entry name" value="ZINC METALLOPROTEASE FAMILY M13 NEPRILYSIN-RELATED"/>
    <property type="match status" value="1"/>
</dbReference>
<evidence type="ECO:0000259" key="9">
    <source>
        <dbReference type="Pfam" id="PF01431"/>
    </source>
</evidence>